<evidence type="ECO:0000313" key="1">
    <source>
        <dbReference type="EMBL" id="CAH9117838.1"/>
    </source>
</evidence>
<accession>A0A9P1A0V7</accession>
<sequence>MNLATQMWAAAENE</sequence>
<dbReference type="EMBL" id="CAMAPE010000074">
    <property type="protein sequence ID" value="CAH9117838.1"/>
    <property type="molecule type" value="Genomic_DNA"/>
</dbReference>
<dbReference type="Proteomes" id="UP001152484">
    <property type="component" value="Unassembled WGS sequence"/>
</dbReference>
<protein>
    <submittedName>
        <fullName evidence="1">Uncharacterized protein</fullName>
    </submittedName>
</protein>
<proteinExistence type="predicted"/>
<keyword evidence="2" id="KW-1185">Reference proteome</keyword>
<gene>
    <name evidence="1" type="ORF">CEURO_LOCUS21708</name>
</gene>
<organism evidence="1 2">
    <name type="scientific">Cuscuta europaea</name>
    <name type="common">European dodder</name>
    <dbReference type="NCBI Taxonomy" id="41803"/>
    <lineage>
        <taxon>Eukaryota</taxon>
        <taxon>Viridiplantae</taxon>
        <taxon>Streptophyta</taxon>
        <taxon>Embryophyta</taxon>
        <taxon>Tracheophyta</taxon>
        <taxon>Spermatophyta</taxon>
        <taxon>Magnoliopsida</taxon>
        <taxon>eudicotyledons</taxon>
        <taxon>Gunneridae</taxon>
        <taxon>Pentapetalae</taxon>
        <taxon>asterids</taxon>
        <taxon>lamiids</taxon>
        <taxon>Solanales</taxon>
        <taxon>Convolvulaceae</taxon>
        <taxon>Cuscuteae</taxon>
        <taxon>Cuscuta</taxon>
        <taxon>Cuscuta subgen. Cuscuta</taxon>
    </lineage>
</organism>
<reference evidence="1" key="1">
    <citation type="submission" date="2022-07" db="EMBL/GenBank/DDBJ databases">
        <authorList>
            <person name="Macas J."/>
            <person name="Novak P."/>
            <person name="Neumann P."/>
        </authorList>
    </citation>
    <scope>NUCLEOTIDE SEQUENCE</scope>
</reference>
<evidence type="ECO:0000313" key="2">
    <source>
        <dbReference type="Proteomes" id="UP001152484"/>
    </source>
</evidence>
<comment type="caution">
    <text evidence="1">The sequence shown here is derived from an EMBL/GenBank/DDBJ whole genome shotgun (WGS) entry which is preliminary data.</text>
</comment>
<name>A0A9P1A0V7_CUSEU</name>